<dbReference type="Gene3D" id="1.20.1640.10">
    <property type="entry name" value="Multidrug efflux transporter AcrB transmembrane domain"/>
    <property type="match status" value="1"/>
</dbReference>
<protein>
    <submittedName>
        <fullName evidence="1">Cu/Ag efflux pump CusA</fullName>
    </submittedName>
</protein>
<dbReference type="PANTHER" id="PTHR32063">
    <property type="match status" value="1"/>
</dbReference>
<proteinExistence type="predicted"/>
<keyword evidence="2" id="KW-1185">Reference proteome</keyword>
<sequence>MIARLIRWSIVNRFLVLLTTLAGGAWGVPALLRTPLDALPDLSDVQVIIRTTYPGQAPRIVENQVTYTLTTTMLAGDIVAQEISRCITVPNLALYDLAMGGATRASSYVLRAGRLKHALSASEQKPPEQCAETCWPIAEGTPIGSEICMRLTSGQFKSVPVKTVMLRSAARGRQISRLIPVVQKRLHLLNSQPGVQCSRRSS</sequence>
<dbReference type="GO" id="GO:0005886">
    <property type="term" value="C:plasma membrane"/>
    <property type="evidence" value="ECO:0007669"/>
    <property type="project" value="TreeGrafter"/>
</dbReference>
<organism evidence="1 2">
    <name type="scientific">Acidovorax soli</name>
    <dbReference type="NCBI Taxonomy" id="592050"/>
    <lineage>
        <taxon>Bacteria</taxon>
        <taxon>Pseudomonadati</taxon>
        <taxon>Pseudomonadota</taxon>
        <taxon>Betaproteobacteria</taxon>
        <taxon>Burkholderiales</taxon>
        <taxon>Comamonadaceae</taxon>
        <taxon>Acidovorax</taxon>
    </lineage>
</organism>
<dbReference type="AlphaFoldDB" id="A0A7X0PB76"/>
<dbReference type="GO" id="GO:0042910">
    <property type="term" value="F:xenobiotic transmembrane transporter activity"/>
    <property type="evidence" value="ECO:0007669"/>
    <property type="project" value="TreeGrafter"/>
</dbReference>
<dbReference type="Proteomes" id="UP000575083">
    <property type="component" value="Unassembled WGS sequence"/>
</dbReference>
<reference evidence="1 2" key="1">
    <citation type="submission" date="2020-08" db="EMBL/GenBank/DDBJ databases">
        <title>Functional genomics of gut bacteria from endangered species of beetles.</title>
        <authorList>
            <person name="Carlos-Shanley C."/>
        </authorList>
    </citation>
    <scope>NUCLEOTIDE SEQUENCE [LARGE SCALE GENOMIC DNA]</scope>
    <source>
        <strain evidence="1 2">S00198</strain>
    </source>
</reference>
<accession>A0A7X0PB76</accession>
<dbReference type="PANTHER" id="PTHR32063:SF19">
    <property type="entry name" value="CATION EFFLUX SYSTEM PROTEIN CUSA"/>
    <property type="match status" value="1"/>
</dbReference>
<evidence type="ECO:0000313" key="1">
    <source>
        <dbReference type="EMBL" id="MBB6558695.1"/>
    </source>
</evidence>
<dbReference type="EMBL" id="JACHLK010000002">
    <property type="protein sequence ID" value="MBB6558695.1"/>
    <property type="molecule type" value="Genomic_DNA"/>
</dbReference>
<evidence type="ECO:0000313" key="2">
    <source>
        <dbReference type="Proteomes" id="UP000575083"/>
    </source>
</evidence>
<dbReference type="Pfam" id="PF00873">
    <property type="entry name" value="ACR_tran"/>
    <property type="match status" value="1"/>
</dbReference>
<dbReference type="Gene3D" id="3.30.70.1430">
    <property type="entry name" value="Multidrug efflux transporter AcrB pore domain"/>
    <property type="match status" value="1"/>
</dbReference>
<name>A0A7X0PB76_9BURK</name>
<gene>
    <name evidence="1" type="ORF">HNP48_001359</name>
</gene>
<dbReference type="InterPro" id="IPR001036">
    <property type="entry name" value="Acrflvin-R"/>
</dbReference>
<comment type="caution">
    <text evidence="1">The sequence shown here is derived from an EMBL/GenBank/DDBJ whole genome shotgun (WGS) entry which is preliminary data.</text>
</comment>